<dbReference type="RefSeq" id="WP_020196538.1">
    <property type="nucleotide sequence ID" value="NZ_BAOH01000058.1"/>
</dbReference>
<dbReference type="PATRIC" id="fig|1229493.5.peg.3573"/>
<keyword evidence="1" id="KW-0732">Signal</keyword>
<dbReference type="InterPro" id="IPR021242">
    <property type="entry name" value="DUF2799"/>
</dbReference>
<evidence type="ECO:0000313" key="2">
    <source>
        <dbReference type="EMBL" id="KIF51252.1"/>
    </source>
</evidence>
<name>A0A0C1W4A7_9VIBR</name>
<gene>
    <name evidence="2" type="ORF">H735_20880</name>
</gene>
<comment type="caution">
    <text evidence="2">The sequence shown here is derived from an EMBL/GenBank/DDBJ whole genome shotgun (WGS) entry which is preliminary data.</text>
</comment>
<dbReference type="PROSITE" id="PS51257">
    <property type="entry name" value="PROKAR_LIPOPROTEIN"/>
    <property type="match status" value="1"/>
</dbReference>
<accession>A0A0C1W4A7</accession>
<evidence type="ECO:0000256" key="1">
    <source>
        <dbReference type="SAM" id="SignalP"/>
    </source>
</evidence>
<feature type="signal peptide" evidence="1">
    <location>
        <begin position="1"/>
        <end position="18"/>
    </location>
</feature>
<dbReference type="EMBL" id="JPRD01000041">
    <property type="protein sequence ID" value="KIF51252.1"/>
    <property type="molecule type" value="Genomic_DNA"/>
</dbReference>
<dbReference type="AlphaFoldDB" id="A0A0C1W4A7"/>
<dbReference type="Pfam" id="PF10973">
    <property type="entry name" value="DUF2799"/>
    <property type="match status" value="1"/>
</dbReference>
<dbReference type="Proteomes" id="UP000031586">
    <property type="component" value="Unassembled WGS sequence"/>
</dbReference>
<reference evidence="2 3" key="1">
    <citation type="submission" date="2014-07" db="EMBL/GenBank/DDBJ databases">
        <title>Unique and conserved regions in Vibrio harveyi and related species in comparison with the shrimp pathogen Vibrio harveyi CAIM 1792.</title>
        <authorList>
            <person name="Espinoza-Valles I."/>
            <person name="Vora G."/>
            <person name="Leekitcharoenphon P."/>
            <person name="Ussery D."/>
            <person name="Hoj L."/>
            <person name="Gomez-Gil B."/>
        </authorList>
    </citation>
    <scope>NUCLEOTIDE SEQUENCE [LARGE SCALE GENOMIC DNA]</scope>
    <source>
        <strain evidence="3">CAIM 1854 / LMG 25443</strain>
    </source>
</reference>
<evidence type="ECO:0008006" key="4">
    <source>
        <dbReference type="Google" id="ProtNLM"/>
    </source>
</evidence>
<evidence type="ECO:0000313" key="3">
    <source>
        <dbReference type="Proteomes" id="UP000031586"/>
    </source>
</evidence>
<proteinExistence type="predicted"/>
<sequence>MKYLSPIILLLLVGCSNTAPPSGNDSMEWKQYGMQRAEAGDTKLSMQEFNKDDELYMAYSNGYESGRANYCAQDAFTLGESRRYYRGICDDLDDRFRREYELGRTAKGSKRY</sequence>
<feature type="chain" id="PRO_5002141025" description="Lipoprotein" evidence="1">
    <location>
        <begin position="19"/>
        <end position="112"/>
    </location>
</feature>
<protein>
    <recommendedName>
        <fullName evidence="4">Lipoprotein</fullName>
    </recommendedName>
</protein>
<organism evidence="2 3">
    <name type="scientific">Vibrio owensii CAIM 1854 = LMG 25443</name>
    <dbReference type="NCBI Taxonomy" id="1229493"/>
    <lineage>
        <taxon>Bacteria</taxon>
        <taxon>Pseudomonadati</taxon>
        <taxon>Pseudomonadota</taxon>
        <taxon>Gammaproteobacteria</taxon>
        <taxon>Vibrionales</taxon>
        <taxon>Vibrionaceae</taxon>
        <taxon>Vibrio</taxon>
    </lineage>
</organism>